<feature type="compositionally biased region" description="Basic residues" evidence="1">
    <location>
        <begin position="376"/>
        <end position="386"/>
    </location>
</feature>
<feature type="compositionally biased region" description="Basic and acidic residues" evidence="1">
    <location>
        <begin position="361"/>
        <end position="372"/>
    </location>
</feature>
<dbReference type="SUPFAM" id="SSF110849">
    <property type="entry name" value="ParB/Sulfiredoxin"/>
    <property type="match status" value="1"/>
</dbReference>
<name>A0A7C1P0U9_9HYPH</name>
<dbReference type="Gene3D" id="3.90.1530.30">
    <property type="match status" value="1"/>
</dbReference>
<proteinExistence type="predicted"/>
<feature type="region of interest" description="Disordered" evidence="1">
    <location>
        <begin position="361"/>
        <end position="395"/>
    </location>
</feature>
<evidence type="ECO:0000256" key="1">
    <source>
        <dbReference type="SAM" id="MobiDB-lite"/>
    </source>
</evidence>
<evidence type="ECO:0000313" key="3">
    <source>
        <dbReference type="EMBL" id="HEB44774.1"/>
    </source>
</evidence>
<feature type="domain" description="ParB-like N-terminal" evidence="2">
    <location>
        <begin position="22"/>
        <end position="113"/>
    </location>
</feature>
<evidence type="ECO:0000259" key="2">
    <source>
        <dbReference type="SMART" id="SM00470"/>
    </source>
</evidence>
<reference evidence="3" key="1">
    <citation type="journal article" date="2020" name="mSystems">
        <title>Genome- and Community-Level Interaction Insights into Carbon Utilization and Element Cycling Functions of Hydrothermarchaeota in Hydrothermal Sediment.</title>
        <authorList>
            <person name="Zhou Z."/>
            <person name="Liu Y."/>
            <person name="Xu W."/>
            <person name="Pan J."/>
            <person name="Luo Z.H."/>
            <person name="Li M."/>
        </authorList>
    </citation>
    <scope>NUCLEOTIDE SEQUENCE [LARGE SCALE GENOMIC DNA]</scope>
    <source>
        <strain evidence="3">SpSt-243</strain>
    </source>
</reference>
<dbReference type="InterPro" id="IPR003115">
    <property type="entry name" value="ParB_N"/>
</dbReference>
<dbReference type="InterPro" id="IPR036086">
    <property type="entry name" value="ParB/Sulfiredoxin_sf"/>
</dbReference>
<protein>
    <recommendedName>
        <fullName evidence="2">ParB-like N-terminal domain-containing protein</fullName>
    </recommendedName>
</protein>
<gene>
    <name evidence="3" type="ORF">ENP70_14025</name>
</gene>
<dbReference type="Pfam" id="PF02195">
    <property type="entry name" value="ParB_N"/>
    <property type="match status" value="1"/>
</dbReference>
<organism evidence="3">
    <name type="scientific">Agrobacterium albertimagni</name>
    <dbReference type="NCBI Taxonomy" id="147266"/>
    <lineage>
        <taxon>Bacteria</taxon>
        <taxon>Pseudomonadati</taxon>
        <taxon>Pseudomonadota</taxon>
        <taxon>Alphaproteobacteria</taxon>
        <taxon>Hyphomicrobiales</taxon>
        <taxon>Rhizobiaceae</taxon>
        <taxon>Rhizobium/Agrobacterium group</taxon>
        <taxon>Agrobacterium</taxon>
    </lineage>
</organism>
<sequence length="483" mass="55489">MCWPGSLSRPTTRKARPLAEVISIPVDLVHVPEDYLRPVDHVAAQALAKLLAEEGQKTPVAVYRSMARRDGKHYTLIYGARRLEAAKLLRWTEIDAILHNQSDARILAIRDNLALSTLNALEEAEYLIAYREWWEDQNGQIQRGRLKKGQNDPLTRDFNFLEKSGFFNHLEEKFRISKKTAQRRLAIGRLIEPLRNALRGTSHAADRQALGKLARMPSPQQQGIVVALNVDPDLAAILRMDDPATGRKGSGRMETGDWREQQFIEAWEAMPRDRRAAALEKIGAVAKPLDPWPTHWPAPEPLPSPGNASPLWHMMRDPYRTLHTLPTYSDILAARQERAEEEQEQERHEKLETWEKINATERETRPDYERTVAKGKAVKKRKSKPGRKPDSPHVKREKAFKKLFIPELVTNLLQHEELGITHWAVKYCRELDAKEQFWVACHLANDHRIEDIPWRVERNREEEALSLQSEIDFEAASKPVGSI</sequence>
<dbReference type="SMART" id="SM00470">
    <property type="entry name" value="ParB"/>
    <property type="match status" value="1"/>
</dbReference>
<comment type="caution">
    <text evidence="3">The sequence shown here is derived from an EMBL/GenBank/DDBJ whole genome shotgun (WGS) entry which is preliminary data.</text>
</comment>
<dbReference type="AlphaFoldDB" id="A0A7C1P0U9"/>
<dbReference type="EMBL" id="DSKI01000722">
    <property type="protein sequence ID" value="HEB44774.1"/>
    <property type="molecule type" value="Genomic_DNA"/>
</dbReference>
<accession>A0A7C1P0U9</accession>